<accession>A0A0F8WM51</accession>
<name>A0A0F8WM51_9ZZZZ</name>
<evidence type="ECO:0000313" key="1">
    <source>
        <dbReference type="EMBL" id="KKK49325.1"/>
    </source>
</evidence>
<proteinExistence type="predicted"/>
<protein>
    <submittedName>
        <fullName evidence="1">Uncharacterized protein</fullName>
    </submittedName>
</protein>
<sequence>MHTHAMAYQRTLSVQHVGTGNMAATVLSPTATVREFEATARSALGIAARTPVRLSVAGAPGEQECFLRDPDARMADAVDRATRVVHVLEAAEGEVVNAGDDDDDDDVSAFGEIGSAAADDDPLVRAVATRVRRRALELARGIAARDQKLRLQRGAPITLASV</sequence>
<organism evidence="1">
    <name type="scientific">marine sediment metagenome</name>
    <dbReference type="NCBI Taxonomy" id="412755"/>
    <lineage>
        <taxon>unclassified sequences</taxon>
        <taxon>metagenomes</taxon>
        <taxon>ecological metagenomes</taxon>
    </lineage>
</organism>
<comment type="caution">
    <text evidence="1">The sequence shown here is derived from an EMBL/GenBank/DDBJ whole genome shotgun (WGS) entry which is preliminary data.</text>
</comment>
<reference evidence="1" key="1">
    <citation type="journal article" date="2015" name="Nature">
        <title>Complex archaea that bridge the gap between prokaryotes and eukaryotes.</title>
        <authorList>
            <person name="Spang A."/>
            <person name="Saw J.H."/>
            <person name="Jorgensen S.L."/>
            <person name="Zaremba-Niedzwiedzka K."/>
            <person name="Martijn J."/>
            <person name="Lind A.E."/>
            <person name="van Eijk R."/>
            <person name="Schleper C."/>
            <person name="Guy L."/>
            <person name="Ettema T.J."/>
        </authorList>
    </citation>
    <scope>NUCLEOTIDE SEQUENCE</scope>
</reference>
<dbReference type="EMBL" id="LAZR01068605">
    <property type="protein sequence ID" value="KKK49325.1"/>
    <property type="molecule type" value="Genomic_DNA"/>
</dbReference>
<dbReference type="AlphaFoldDB" id="A0A0F8WM51"/>
<gene>
    <name evidence="1" type="ORF">LCGC14_3136190</name>
</gene>